<feature type="region of interest" description="Disordered" evidence="1">
    <location>
        <begin position="231"/>
        <end position="263"/>
    </location>
</feature>
<sequence length="263" mass="28578">MSMRQIAMSAVKAGITRLRDKGGASSDSLYDLLNGYVTAARTIKCRPGTRIDAELPEGTKGLVWFKGKFVVFSHHVRSSDDPRVEVEVIRHPSAADTPIKDIHFALPFLGYLYVVAEFEDGLVRHYWLEKGEEWLPGHVYLPGTLVRPSNGNGLAYRVESDRAGYVPWAPNVARALGDVVVPIVDNGYRYVATEVIGDSPRSGTSEPVWPTNPGEVVIEEVDAQAQYTVPEAGAGSATVPPSVTDRYGHGNAANSTASNTEIR</sequence>
<evidence type="ECO:0000256" key="1">
    <source>
        <dbReference type="SAM" id="MobiDB-lite"/>
    </source>
</evidence>
<dbReference type="AlphaFoldDB" id="A0A0R0ADQ1"/>
<evidence type="ECO:0000313" key="3">
    <source>
        <dbReference type="Proteomes" id="UP000050836"/>
    </source>
</evidence>
<accession>A0A0R0ADQ1</accession>
<feature type="compositionally biased region" description="Polar residues" evidence="1">
    <location>
        <begin position="252"/>
        <end position="263"/>
    </location>
</feature>
<protein>
    <submittedName>
        <fullName evidence="2">Uncharacterized protein</fullName>
    </submittedName>
</protein>
<proteinExistence type="predicted"/>
<dbReference type="EMBL" id="LLXS01000048">
    <property type="protein sequence ID" value="KRG39096.1"/>
    <property type="molecule type" value="Genomic_DNA"/>
</dbReference>
<dbReference type="Proteomes" id="UP000050836">
    <property type="component" value="Unassembled WGS sequence"/>
</dbReference>
<name>A0A0R0ADQ1_9GAMM</name>
<organism evidence="2 3">
    <name type="scientific">Stenotrophomonas pictorum JCM 9942</name>
    <dbReference type="NCBI Taxonomy" id="1236960"/>
    <lineage>
        <taxon>Bacteria</taxon>
        <taxon>Pseudomonadati</taxon>
        <taxon>Pseudomonadota</taxon>
        <taxon>Gammaproteobacteria</taxon>
        <taxon>Lysobacterales</taxon>
        <taxon>Lysobacteraceae</taxon>
        <taxon>Stenotrophomonas</taxon>
    </lineage>
</organism>
<comment type="caution">
    <text evidence="2">The sequence shown here is derived from an EMBL/GenBank/DDBJ whole genome shotgun (WGS) entry which is preliminary data.</text>
</comment>
<evidence type="ECO:0000313" key="2">
    <source>
        <dbReference type="EMBL" id="KRG39096.1"/>
    </source>
</evidence>
<keyword evidence="3" id="KW-1185">Reference proteome</keyword>
<reference evidence="2 3" key="1">
    <citation type="submission" date="2015-10" db="EMBL/GenBank/DDBJ databases">
        <title>Genome sequencing and analysis of members of genus Stenotrophomonas.</title>
        <authorList>
            <person name="Patil P.P."/>
            <person name="Midha S."/>
            <person name="Patil P.B."/>
        </authorList>
    </citation>
    <scope>NUCLEOTIDE SEQUENCE [LARGE SCALE GENOMIC DNA]</scope>
    <source>
        <strain evidence="2 3">JCM 9942</strain>
    </source>
</reference>
<gene>
    <name evidence="2" type="ORF">ARC78_14855</name>
</gene>